<evidence type="ECO:0000313" key="5">
    <source>
        <dbReference type="Proteomes" id="UP000033618"/>
    </source>
</evidence>
<dbReference type="STRING" id="28092.WM40_09065"/>
<gene>
    <name evidence="4" type="ORF">WM40_09065</name>
</gene>
<dbReference type="Gene3D" id="3.30.470.20">
    <property type="entry name" value="ATP-grasp fold, B domain"/>
    <property type="match status" value="1"/>
</dbReference>
<sequence length="424" mass="45599">MPTVTILFGGRSVEWRASCQGYDHLREALRCAAPTDIVVNTVILIAPDGTIRMENPTSHDTLPVAAHLLRMGRTVSALECMSMLIDGGSIVFSLLQAQDGEDGTFQGLARFFDFPDNRSSTLTAALAFDLYAQAAVVQQVAGDLLMTVPTVLANIGEPDAAYQAARERFGATPVLLRPNAAGAGFQVRGLPFVTADETARFAAEISPYDDHFLVQQCVGGIPLSVGIVFRDGRWTMLPICAGADVRHNDGVRLAADGAHGAMARRVLRGPRQGGVSEDVSGNAGAKDSRGAPASVHGREPIVLRQEYVTEPRDSGAVAPAATAVPLSAAVMQRVDAAARRLARTFRDESYYQIDMIATGWDEVYFSAIATRPSLRRDGPFAWMLSAAGLTPVDLIRIEHANYAASRAFRHKRFARIAEWVAVHG</sequence>
<dbReference type="InterPro" id="IPR016185">
    <property type="entry name" value="PreATP-grasp_dom_sf"/>
</dbReference>
<comment type="caution">
    <text evidence="4">The sequence shown here is derived from an EMBL/GenBank/DDBJ whole genome shotgun (WGS) entry which is preliminary data.</text>
</comment>
<dbReference type="PATRIC" id="fig|28092.6.peg.2135"/>
<dbReference type="SUPFAM" id="SSF56059">
    <property type="entry name" value="Glutathione synthetase ATP-binding domain-like"/>
    <property type="match status" value="1"/>
</dbReference>
<dbReference type="GO" id="GO:0005524">
    <property type="term" value="F:ATP binding"/>
    <property type="evidence" value="ECO:0007669"/>
    <property type="project" value="UniProtKB-UniRule"/>
</dbReference>
<dbReference type="GO" id="GO:0046872">
    <property type="term" value="F:metal ion binding"/>
    <property type="evidence" value="ECO:0007669"/>
    <property type="project" value="InterPro"/>
</dbReference>
<reference evidence="4 5" key="1">
    <citation type="submission" date="2015-03" db="EMBL/GenBank/DDBJ databases">
        <title>Draft Genome Sequence of Burkholderia andropogonis type strain ICMP2807, isolated from Sorghum bicolor.</title>
        <authorList>
            <person name="Lopes-Santos L."/>
            <person name="Castro D.B."/>
            <person name="Ottoboni L.M."/>
            <person name="Park D."/>
            <person name="Weirc B.S."/>
            <person name="Destefano S.A."/>
        </authorList>
    </citation>
    <scope>NUCLEOTIDE SEQUENCE [LARGE SCALE GENOMIC DNA]</scope>
    <source>
        <strain evidence="4 5">ICMP2807</strain>
    </source>
</reference>
<keyword evidence="5" id="KW-1185">Reference proteome</keyword>
<dbReference type="Proteomes" id="UP000033618">
    <property type="component" value="Unassembled WGS sequence"/>
</dbReference>
<dbReference type="RefSeq" id="WP_046152714.1">
    <property type="nucleotide sequence ID" value="NZ_CADFGU010000001.1"/>
</dbReference>
<protein>
    <recommendedName>
        <fullName evidence="3">ATP-grasp domain-containing protein</fullName>
    </recommendedName>
</protein>
<organism evidence="4 5">
    <name type="scientific">Robbsia andropogonis</name>
    <dbReference type="NCBI Taxonomy" id="28092"/>
    <lineage>
        <taxon>Bacteria</taxon>
        <taxon>Pseudomonadati</taxon>
        <taxon>Pseudomonadota</taxon>
        <taxon>Betaproteobacteria</taxon>
        <taxon>Burkholderiales</taxon>
        <taxon>Burkholderiaceae</taxon>
        <taxon>Robbsia</taxon>
    </lineage>
</organism>
<accession>A0A0F5K2P5</accession>
<dbReference type="PROSITE" id="PS50975">
    <property type="entry name" value="ATP_GRASP"/>
    <property type="match status" value="1"/>
</dbReference>
<dbReference type="EMBL" id="LAQU01000007">
    <property type="protein sequence ID" value="KKB63822.1"/>
    <property type="molecule type" value="Genomic_DNA"/>
</dbReference>
<name>A0A0F5K2P5_9BURK</name>
<evidence type="ECO:0000256" key="1">
    <source>
        <dbReference type="PROSITE-ProRule" id="PRU00409"/>
    </source>
</evidence>
<keyword evidence="1" id="KW-0067">ATP-binding</keyword>
<evidence type="ECO:0000259" key="3">
    <source>
        <dbReference type="PROSITE" id="PS50975"/>
    </source>
</evidence>
<keyword evidence="1" id="KW-0547">Nucleotide-binding</keyword>
<dbReference type="Gene3D" id="3.40.50.20">
    <property type="match status" value="1"/>
</dbReference>
<dbReference type="AlphaFoldDB" id="A0A0F5K2P5"/>
<evidence type="ECO:0000313" key="4">
    <source>
        <dbReference type="EMBL" id="KKB63822.1"/>
    </source>
</evidence>
<dbReference type="InterPro" id="IPR011761">
    <property type="entry name" value="ATP-grasp"/>
</dbReference>
<evidence type="ECO:0000256" key="2">
    <source>
        <dbReference type="SAM" id="MobiDB-lite"/>
    </source>
</evidence>
<dbReference type="SUPFAM" id="SSF52440">
    <property type="entry name" value="PreATP-grasp domain"/>
    <property type="match status" value="1"/>
</dbReference>
<proteinExistence type="predicted"/>
<dbReference type="OrthoDB" id="9813261at2"/>
<feature type="domain" description="ATP-grasp" evidence="3">
    <location>
        <begin position="138"/>
        <end position="400"/>
    </location>
</feature>
<feature type="region of interest" description="Disordered" evidence="2">
    <location>
        <begin position="269"/>
        <end position="295"/>
    </location>
</feature>